<organism evidence="1 2">
    <name type="scientific">Meloidogyne hapla</name>
    <name type="common">Root-knot nematode worm</name>
    <dbReference type="NCBI Taxonomy" id="6305"/>
    <lineage>
        <taxon>Eukaryota</taxon>
        <taxon>Metazoa</taxon>
        <taxon>Ecdysozoa</taxon>
        <taxon>Nematoda</taxon>
        <taxon>Chromadorea</taxon>
        <taxon>Rhabditida</taxon>
        <taxon>Tylenchina</taxon>
        <taxon>Tylenchomorpha</taxon>
        <taxon>Tylenchoidea</taxon>
        <taxon>Meloidogynidae</taxon>
        <taxon>Meloidogyninae</taxon>
        <taxon>Meloidogyne</taxon>
    </lineage>
</organism>
<protein>
    <submittedName>
        <fullName evidence="2">WH1 domain-containing protein</fullName>
    </submittedName>
</protein>
<evidence type="ECO:0000313" key="2">
    <source>
        <dbReference type="WBParaSite" id="MhA1_Contig45.frz3.gene13"/>
    </source>
</evidence>
<evidence type="ECO:0000313" key="1">
    <source>
        <dbReference type="Proteomes" id="UP000095281"/>
    </source>
</evidence>
<proteinExistence type="predicted"/>
<keyword evidence="1" id="KW-1185">Reference proteome</keyword>
<accession>A0A1I8BS93</accession>
<dbReference type="WBParaSite" id="MhA1_Contig45.frz3.gene13">
    <property type="protein sequence ID" value="MhA1_Contig45.frz3.gene13"/>
    <property type="gene ID" value="MhA1_Contig45.frz3.gene13"/>
</dbReference>
<name>A0A1I8BS93_MELHA</name>
<reference evidence="2" key="1">
    <citation type="submission" date="2016-11" db="UniProtKB">
        <authorList>
            <consortium name="WormBaseParasite"/>
        </authorList>
    </citation>
    <scope>IDENTIFICATION</scope>
</reference>
<dbReference type="AlphaFoldDB" id="A0A1I8BS93"/>
<dbReference type="Proteomes" id="UP000095281">
    <property type="component" value="Unplaced"/>
</dbReference>
<sequence>MEAKEPKKRVIKYKKVKKSVKDGEKLKRKKTFGCKIVKVWFATNTTNPYTTDLLQAKHKSNGDFVLTLRDSNDDSVKYALPTRDEGFLVVQEESEPNVCVWMGIERQYKKIGYLLIFETEEKAKEFYKFTQQRNKVTEPIKENGDAEGVTGGV</sequence>